<dbReference type="Pfam" id="PF00440">
    <property type="entry name" value="TetR_N"/>
    <property type="match status" value="1"/>
</dbReference>
<dbReference type="PANTHER" id="PTHR30055:SF234">
    <property type="entry name" value="HTH-TYPE TRANSCRIPTIONAL REGULATOR BETI"/>
    <property type="match status" value="1"/>
</dbReference>
<dbReference type="GO" id="GO:0000976">
    <property type="term" value="F:transcription cis-regulatory region binding"/>
    <property type="evidence" value="ECO:0007669"/>
    <property type="project" value="TreeGrafter"/>
</dbReference>
<evidence type="ECO:0000256" key="4">
    <source>
        <dbReference type="PROSITE-ProRule" id="PRU00335"/>
    </source>
</evidence>
<reference evidence="6 7" key="1">
    <citation type="submission" date="2016-12" db="EMBL/GenBank/DDBJ databases">
        <title>The draft genome sequence of Actinophytocola xinjiangensis.</title>
        <authorList>
            <person name="Wang W."/>
            <person name="Yuan L."/>
        </authorList>
    </citation>
    <scope>NUCLEOTIDE SEQUENCE [LARGE SCALE GENOMIC DNA]</scope>
    <source>
        <strain evidence="6 7">CGMCC 4.4663</strain>
    </source>
</reference>
<gene>
    <name evidence="6" type="ORF">BLA60_04175</name>
</gene>
<dbReference type="Pfam" id="PF21597">
    <property type="entry name" value="TetR_C_43"/>
    <property type="match status" value="1"/>
</dbReference>
<evidence type="ECO:0000313" key="7">
    <source>
        <dbReference type="Proteomes" id="UP000185696"/>
    </source>
</evidence>
<dbReference type="InterPro" id="IPR036271">
    <property type="entry name" value="Tet_transcr_reg_TetR-rel_C_sf"/>
</dbReference>
<evidence type="ECO:0000259" key="5">
    <source>
        <dbReference type="PROSITE" id="PS50977"/>
    </source>
</evidence>
<dbReference type="Gene3D" id="1.10.357.10">
    <property type="entry name" value="Tetracycline Repressor, domain 2"/>
    <property type="match status" value="1"/>
</dbReference>
<dbReference type="PRINTS" id="PR00455">
    <property type="entry name" value="HTHTETR"/>
</dbReference>
<keyword evidence="7" id="KW-1185">Reference proteome</keyword>
<dbReference type="SUPFAM" id="SSF46689">
    <property type="entry name" value="Homeodomain-like"/>
    <property type="match status" value="1"/>
</dbReference>
<dbReference type="EMBL" id="MSIF01000001">
    <property type="protein sequence ID" value="OLF14333.1"/>
    <property type="molecule type" value="Genomic_DNA"/>
</dbReference>
<dbReference type="SUPFAM" id="SSF48498">
    <property type="entry name" value="Tetracyclin repressor-like, C-terminal domain"/>
    <property type="match status" value="1"/>
</dbReference>
<feature type="domain" description="HTH tetR-type" evidence="5">
    <location>
        <begin position="15"/>
        <end position="74"/>
    </location>
</feature>
<evidence type="ECO:0000256" key="1">
    <source>
        <dbReference type="ARBA" id="ARBA00023015"/>
    </source>
</evidence>
<dbReference type="InterPro" id="IPR001647">
    <property type="entry name" value="HTH_TetR"/>
</dbReference>
<dbReference type="PANTHER" id="PTHR30055">
    <property type="entry name" value="HTH-TYPE TRANSCRIPTIONAL REGULATOR RUTR"/>
    <property type="match status" value="1"/>
</dbReference>
<name>A0A7Z1B0Z3_9PSEU</name>
<feature type="DNA-binding region" description="H-T-H motif" evidence="4">
    <location>
        <begin position="37"/>
        <end position="56"/>
    </location>
</feature>
<organism evidence="6 7">
    <name type="scientific">Actinophytocola xinjiangensis</name>
    <dbReference type="NCBI Taxonomy" id="485602"/>
    <lineage>
        <taxon>Bacteria</taxon>
        <taxon>Bacillati</taxon>
        <taxon>Actinomycetota</taxon>
        <taxon>Actinomycetes</taxon>
        <taxon>Pseudonocardiales</taxon>
        <taxon>Pseudonocardiaceae</taxon>
    </lineage>
</organism>
<dbReference type="Proteomes" id="UP000185696">
    <property type="component" value="Unassembled WGS sequence"/>
</dbReference>
<dbReference type="GO" id="GO:0003700">
    <property type="term" value="F:DNA-binding transcription factor activity"/>
    <property type="evidence" value="ECO:0007669"/>
    <property type="project" value="TreeGrafter"/>
</dbReference>
<accession>A0A7Z1B0Z3</accession>
<evidence type="ECO:0000313" key="6">
    <source>
        <dbReference type="EMBL" id="OLF14333.1"/>
    </source>
</evidence>
<keyword evidence="3" id="KW-0804">Transcription</keyword>
<keyword evidence="1" id="KW-0805">Transcription regulation</keyword>
<dbReference type="OrthoDB" id="9795011at2"/>
<proteinExistence type="predicted"/>
<keyword evidence="2 4" id="KW-0238">DNA-binding</keyword>
<evidence type="ECO:0000256" key="3">
    <source>
        <dbReference type="ARBA" id="ARBA00023163"/>
    </source>
</evidence>
<sequence>MWEAKVGRRPRADARRNYDALLAEADATFREQGTGASLEGIARRVGVAIGTLYGHFPNRRALVGALLRERNEALFDAGAALTQAPPEEALRRWVDVVVAHAASYQGLAELLADGVDDEASELHASCARMTDIGERIVSHAIGSGVVRPDVTGADVFALMNAAAWTREHTSEEQAARLVSYTIDGLLVPRRSA</sequence>
<dbReference type="AlphaFoldDB" id="A0A7Z1B0Z3"/>
<comment type="caution">
    <text evidence="6">The sequence shown here is derived from an EMBL/GenBank/DDBJ whole genome shotgun (WGS) entry which is preliminary data.</text>
</comment>
<protein>
    <submittedName>
        <fullName evidence="6">TetR family transcriptional regulator</fullName>
    </submittedName>
</protein>
<dbReference type="InterPro" id="IPR050109">
    <property type="entry name" value="HTH-type_TetR-like_transc_reg"/>
</dbReference>
<dbReference type="PROSITE" id="PS50977">
    <property type="entry name" value="HTH_TETR_2"/>
    <property type="match status" value="1"/>
</dbReference>
<evidence type="ECO:0000256" key="2">
    <source>
        <dbReference type="ARBA" id="ARBA00023125"/>
    </source>
</evidence>
<dbReference type="InterPro" id="IPR049445">
    <property type="entry name" value="TetR_SbtR-like_C"/>
</dbReference>
<dbReference type="InterPro" id="IPR009057">
    <property type="entry name" value="Homeodomain-like_sf"/>
</dbReference>